<reference evidence="2" key="1">
    <citation type="journal article" date="2015" name="Nature">
        <title>Complex archaea that bridge the gap between prokaryotes and eukaryotes.</title>
        <authorList>
            <person name="Spang A."/>
            <person name="Saw J.H."/>
            <person name="Jorgensen S.L."/>
            <person name="Zaremba-Niedzwiedzka K."/>
            <person name="Martijn J."/>
            <person name="Lind A.E."/>
            <person name="van Eijk R."/>
            <person name="Schleper C."/>
            <person name="Guy L."/>
            <person name="Ettema T.J."/>
        </authorList>
    </citation>
    <scope>NUCLEOTIDE SEQUENCE</scope>
</reference>
<dbReference type="SUPFAM" id="SSF50630">
    <property type="entry name" value="Acid proteases"/>
    <property type="match status" value="1"/>
</dbReference>
<name>A0A0F9N8V8_9ZZZZ</name>
<dbReference type="Gene3D" id="2.40.70.10">
    <property type="entry name" value="Acid Proteases"/>
    <property type="match status" value="1"/>
</dbReference>
<feature type="domain" description="Retropepsin-like aspartic endopeptidase" evidence="1">
    <location>
        <begin position="6"/>
        <end position="138"/>
    </location>
</feature>
<gene>
    <name evidence="2" type="ORF">LCGC14_1057960</name>
</gene>
<accession>A0A0F9N8V8</accession>
<dbReference type="AlphaFoldDB" id="A0A0F9N8V8"/>
<dbReference type="PANTHER" id="PTHR38037">
    <property type="entry name" value="ZN_PROTEASE DOMAIN-CONTAINING PROTEIN"/>
    <property type="match status" value="1"/>
</dbReference>
<dbReference type="InterPro" id="IPR008503">
    <property type="entry name" value="Asp_endopeptidase"/>
</dbReference>
<dbReference type="PANTHER" id="PTHR38037:SF1">
    <property type="entry name" value="ATP-DEPENDENT ZINC PROTEASE DOMAIN-CONTAINING PROTEIN-RELATED"/>
    <property type="match status" value="1"/>
</dbReference>
<organism evidence="2">
    <name type="scientific">marine sediment metagenome</name>
    <dbReference type="NCBI Taxonomy" id="412755"/>
    <lineage>
        <taxon>unclassified sequences</taxon>
        <taxon>metagenomes</taxon>
        <taxon>ecological metagenomes</taxon>
    </lineage>
</organism>
<dbReference type="EMBL" id="LAZR01004471">
    <property type="protein sequence ID" value="KKN08307.1"/>
    <property type="molecule type" value="Genomic_DNA"/>
</dbReference>
<protein>
    <recommendedName>
        <fullName evidence="1">Retropepsin-like aspartic endopeptidase domain-containing protein</fullName>
    </recommendedName>
</protein>
<evidence type="ECO:0000259" key="1">
    <source>
        <dbReference type="Pfam" id="PF05618"/>
    </source>
</evidence>
<dbReference type="InterPro" id="IPR021109">
    <property type="entry name" value="Peptidase_aspartic_dom_sf"/>
</dbReference>
<evidence type="ECO:0000313" key="2">
    <source>
        <dbReference type="EMBL" id="KKN08307.1"/>
    </source>
</evidence>
<dbReference type="Pfam" id="PF05618">
    <property type="entry name" value="Zn_protease"/>
    <property type="match status" value="1"/>
</dbReference>
<comment type="caution">
    <text evidence="2">The sequence shown here is derived from an EMBL/GenBank/DDBJ whole genome shotgun (WGS) entry which is preliminary data.</text>
</comment>
<proteinExistence type="predicted"/>
<sequence>MENLKIIGSDEWCAFETLGIPAIKARVDSGAKTSSIHASNILVFQKNGVDWVRFEVDPIQDDSSILIKCEAKLLRTKFVKSSMGYSEERLMIRTLLKLGDDTFRVRLTLASRDTMNYRMLLGREALNGRYLINPAKHCLLGRFSPDEVLCKYDKTTL</sequence>